<protein>
    <submittedName>
        <fullName evidence="4 5">Acetyltransferase</fullName>
    </submittedName>
</protein>
<dbReference type="CDD" id="cd04301">
    <property type="entry name" value="NAT_SF"/>
    <property type="match status" value="1"/>
</dbReference>
<dbReference type="InterPro" id="IPR000182">
    <property type="entry name" value="GNAT_dom"/>
</dbReference>
<dbReference type="Proteomes" id="UP000183039">
    <property type="component" value="Unassembled WGS sequence"/>
</dbReference>
<evidence type="ECO:0000313" key="4">
    <source>
        <dbReference type="EMBL" id="ALS03036.1"/>
    </source>
</evidence>
<feature type="domain" description="N-acetyltransferase" evidence="3">
    <location>
        <begin position="1"/>
        <end position="188"/>
    </location>
</feature>
<dbReference type="EMBL" id="CP013614">
    <property type="protein sequence ID" value="ALS03036.1"/>
    <property type="molecule type" value="Genomic_DNA"/>
</dbReference>
<keyword evidence="6" id="KW-1185">Reference proteome</keyword>
<dbReference type="Proteomes" id="UP000065511">
    <property type="component" value="Chromosome"/>
</dbReference>
<dbReference type="InterPro" id="IPR016181">
    <property type="entry name" value="Acyl_CoA_acyltransferase"/>
</dbReference>
<organism evidence="5 7">
    <name type="scientific">Enterococcus silesiacus</name>
    <dbReference type="NCBI Taxonomy" id="332949"/>
    <lineage>
        <taxon>Bacteria</taxon>
        <taxon>Bacillati</taxon>
        <taxon>Bacillota</taxon>
        <taxon>Bacilli</taxon>
        <taxon>Lactobacillales</taxon>
        <taxon>Enterococcaceae</taxon>
        <taxon>Enterococcus</taxon>
    </lineage>
</organism>
<sequence length="189" mass="21398">MIRFATKEDGEAIAPLILVILKDMELPLLKIIPEETILAVLAEAVADPVYRYGYQRGLVYEQDGQVAGIAFGYPNEDEPLIDEPLKKILRKYNLDEEIRIFVDPETLPNEWYLDTISVDEKYRGLGIGSKLLDALPKMAKKDGKEIIGLSVDKANPNAKKLYSRKGFKDVAEMMISGHLYDHMQKKISE</sequence>
<accession>A0A0S3KFG2</accession>
<dbReference type="Pfam" id="PF00583">
    <property type="entry name" value="Acetyltransf_1"/>
    <property type="match status" value="1"/>
</dbReference>
<evidence type="ECO:0000313" key="7">
    <source>
        <dbReference type="Proteomes" id="UP000183039"/>
    </source>
</evidence>
<evidence type="ECO:0000259" key="3">
    <source>
        <dbReference type="PROSITE" id="PS51186"/>
    </source>
</evidence>
<reference evidence="4 6" key="2">
    <citation type="submission" date="2015-12" db="EMBL/GenBank/DDBJ databases">
        <authorList>
            <person name="Lauer A."/>
            <person name="Humrighouse B."/>
            <person name="Loparev V."/>
            <person name="Shewmaker P.L."/>
            <person name="Whitney A.M."/>
            <person name="McLaughlin R.W."/>
        </authorList>
    </citation>
    <scope>NUCLEOTIDE SEQUENCE [LARGE SCALE GENOMIC DNA]</scope>
    <source>
        <strain evidence="4 6">LMG 23085</strain>
    </source>
</reference>
<reference evidence="5 7" key="1">
    <citation type="submission" date="2014-12" db="EMBL/GenBank/DDBJ databases">
        <title>Draft genome sequences of 29 type strains of Enterococci.</title>
        <authorList>
            <person name="Zhong Z."/>
            <person name="Sun Z."/>
            <person name="Liu W."/>
            <person name="Zhang W."/>
            <person name="Zhang H."/>
        </authorList>
    </citation>
    <scope>NUCLEOTIDE SEQUENCE [LARGE SCALE GENOMIC DNA]</scope>
    <source>
        <strain evidence="5 7">DSM 22801</strain>
    </source>
</reference>
<dbReference type="RefSeq" id="WP_071876541.1">
    <property type="nucleotide sequence ID" value="NZ_JXLC01000003.1"/>
</dbReference>
<proteinExistence type="predicted"/>
<dbReference type="GO" id="GO:0008080">
    <property type="term" value="F:N-acetyltransferase activity"/>
    <property type="evidence" value="ECO:0007669"/>
    <property type="project" value="UniProtKB-ARBA"/>
</dbReference>
<dbReference type="AlphaFoldDB" id="A0A0S3KFG2"/>
<dbReference type="InterPro" id="IPR051016">
    <property type="entry name" value="Diverse_Substrate_AcTransf"/>
</dbReference>
<dbReference type="EMBL" id="JXLC01000003">
    <property type="protein sequence ID" value="OJG92979.1"/>
    <property type="molecule type" value="Genomic_DNA"/>
</dbReference>
<evidence type="ECO:0000256" key="1">
    <source>
        <dbReference type="ARBA" id="ARBA00022679"/>
    </source>
</evidence>
<dbReference type="PANTHER" id="PTHR10545:SF29">
    <property type="entry name" value="GH14572P-RELATED"/>
    <property type="match status" value="1"/>
</dbReference>
<dbReference type="Gene3D" id="3.40.630.30">
    <property type="match status" value="1"/>
</dbReference>
<evidence type="ECO:0000313" key="5">
    <source>
        <dbReference type="EMBL" id="OJG92979.1"/>
    </source>
</evidence>
<dbReference type="KEGG" id="ess:ATZ33_17110"/>
<gene>
    <name evidence="4" type="ORF">ATZ33_17110</name>
    <name evidence="5" type="ORF">RV15_GL002113</name>
</gene>
<dbReference type="PROSITE" id="PS51186">
    <property type="entry name" value="GNAT"/>
    <property type="match status" value="1"/>
</dbReference>
<name>A0A0S3KFG2_9ENTE</name>
<keyword evidence="2" id="KW-0012">Acyltransferase</keyword>
<dbReference type="SUPFAM" id="SSF55729">
    <property type="entry name" value="Acyl-CoA N-acyltransferases (Nat)"/>
    <property type="match status" value="1"/>
</dbReference>
<keyword evidence="1" id="KW-0808">Transferase</keyword>
<dbReference type="PANTHER" id="PTHR10545">
    <property type="entry name" value="DIAMINE N-ACETYLTRANSFERASE"/>
    <property type="match status" value="1"/>
</dbReference>
<dbReference type="OrthoDB" id="5319888at2"/>
<evidence type="ECO:0000313" key="6">
    <source>
        <dbReference type="Proteomes" id="UP000065511"/>
    </source>
</evidence>
<evidence type="ECO:0000256" key="2">
    <source>
        <dbReference type="ARBA" id="ARBA00023315"/>
    </source>
</evidence>